<proteinExistence type="predicted"/>
<evidence type="ECO:0000256" key="5">
    <source>
        <dbReference type="ARBA" id="ARBA00023242"/>
    </source>
</evidence>
<evidence type="ECO:0000256" key="4">
    <source>
        <dbReference type="ARBA" id="ARBA00022833"/>
    </source>
</evidence>
<evidence type="ECO:0000313" key="9">
    <source>
        <dbReference type="EMBL" id="SBP14640.1"/>
    </source>
</evidence>
<evidence type="ECO:0000256" key="3">
    <source>
        <dbReference type="ARBA" id="ARBA00022771"/>
    </source>
</evidence>
<dbReference type="FunFam" id="3.30.160.60:FF:000417">
    <property type="entry name" value="Zinc finger protein"/>
    <property type="match status" value="1"/>
</dbReference>
<dbReference type="Pfam" id="PF13894">
    <property type="entry name" value="zf-C2H2_4"/>
    <property type="match status" value="1"/>
</dbReference>
<accession>A0A1A7X9S8</accession>
<dbReference type="Pfam" id="PF00096">
    <property type="entry name" value="zf-C2H2"/>
    <property type="match status" value="5"/>
</dbReference>
<dbReference type="PROSITE" id="PS50157">
    <property type="entry name" value="ZINC_FINGER_C2H2_2"/>
    <property type="match status" value="6"/>
</dbReference>
<dbReference type="GO" id="GO:0008270">
    <property type="term" value="F:zinc ion binding"/>
    <property type="evidence" value="ECO:0007669"/>
    <property type="project" value="UniProtKB-KW"/>
</dbReference>
<dbReference type="EMBL" id="HADW01013240">
    <property type="protein sequence ID" value="SBP14640.1"/>
    <property type="molecule type" value="Transcribed_RNA"/>
</dbReference>
<keyword evidence="3 6" id="KW-0863">Zinc-finger</keyword>
<evidence type="ECO:0000256" key="1">
    <source>
        <dbReference type="ARBA" id="ARBA00022723"/>
    </source>
</evidence>
<reference evidence="9" key="2">
    <citation type="submission" date="2016-06" db="EMBL/GenBank/DDBJ databases">
        <title>The genome of a short-lived fish provides insights into sex chromosome evolution and the genetic control of aging.</title>
        <authorList>
            <person name="Reichwald K."/>
            <person name="Felder M."/>
            <person name="Petzold A."/>
            <person name="Koch P."/>
            <person name="Groth M."/>
            <person name="Platzer M."/>
        </authorList>
    </citation>
    <scope>NUCLEOTIDE SEQUENCE</scope>
    <source>
        <tissue evidence="9">Brain</tissue>
    </source>
</reference>
<keyword evidence="1" id="KW-0479">Metal-binding</keyword>
<evidence type="ECO:0000259" key="8">
    <source>
        <dbReference type="PROSITE" id="PS50157"/>
    </source>
</evidence>
<feature type="domain" description="C2H2-type" evidence="8">
    <location>
        <begin position="266"/>
        <end position="293"/>
    </location>
</feature>
<feature type="domain" description="C2H2-type" evidence="8">
    <location>
        <begin position="294"/>
        <end position="321"/>
    </location>
</feature>
<gene>
    <name evidence="9" type="primary">Nfu_g_1_005163</name>
</gene>
<protein>
    <recommendedName>
        <fullName evidence="8">C2H2-type domain-containing protein</fullName>
    </recommendedName>
</protein>
<organism evidence="9">
    <name type="scientific">Iconisemion striatum</name>
    <dbReference type="NCBI Taxonomy" id="60296"/>
    <lineage>
        <taxon>Eukaryota</taxon>
        <taxon>Metazoa</taxon>
        <taxon>Chordata</taxon>
        <taxon>Craniata</taxon>
        <taxon>Vertebrata</taxon>
        <taxon>Euteleostomi</taxon>
        <taxon>Actinopterygii</taxon>
        <taxon>Neopterygii</taxon>
        <taxon>Teleostei</taxon>
        <taxon>Neoteleostei</taxon>
        <taxon>Acanthomorphata</taxon>
        <taxon>Ovalentaria</taxon>
        <taxon>Atherinomorphae</taxon>
        <taxon>Cyprinodontiformes</taxon>
        <taxon>Nothobranchiidae</taxon>
        <taxon>Iconisemion</taxon>
    </lineage>
</organism>
<sequence length="373" mass="42449">MSNKIQDEVYNPRDQLRIIVVPADVRETVLIKEEASEDWSPSVNQEDSDPLYIKEEQDELWTDLEEEQPDMKETDAVSLKSEDDEEKPLFSQLHHHASTSSSADQTTAVYGEDYGGGETSRYPDLNSHEDYFNSSETEVSEADEGGSCSDSQLKRLLHSKSKTKDGDRKESRSRKSSVMKSFICSDCGKQFVNTQSLQRHVKCHSEIMTSNSLVDDDCLKVEEKVGAPKKVQTNQKSFSCDFCGKIFNRKDNLNTHVRIHTGQKPFGCDVCERRFGSKTHLNRHMIIHVGEKPFVCDVCGQRFSHKSNLNGHMRKHTGQKPFGCDICGQRISDRSSLSRHMKIHTGLKPFGCDVCEQRFSRKAHLTTHMRTHT</sequence>
<evidence type="ECO:0000256" key="7">
    <source>
        <dbReference type="SAM" id="MobiDB-lite"/>
    </source>
</evidence>
<keyword evidence="4" id="KW-0862">Zinc</keyword>
<dbReference type="PANTHER" id="PTHR23235">
    <property type="entry name" value="KRUEPPEL-LIKE TRANSCRIPTION FACTOR"/>
    <property type="match status" value="1"/>
</dbReference>
<feature type="compositionally biased region" description="Low complexity" evidence="7">
    <location>
        <begin position="98"/>
        <end position="108"/>
    </location>
</feature>
<dbReference type="FunFam" id="3.30.160.60:FF:001111">
    <property type="entry name" value="Zinc finger protein 92 homolog"/>
    <property type="match status" value="1"/>
</dbReference>
<feature type="domain" description="C2H2-type" evidence="8">
    <location>
        <begin position="238"/>
        <end position="265"/>
    </location>
</feature>
<dbReference type="InterPro" id="IPR013087">
    <property type="entry name" value="Znf_C2H2_type"/>
</dbReference>
<dbReference type="SMART" id="SM00355">
    <property type="entry name" value="ZnF_C2H2"/>
    <property type="match status" value="6"/>
</dbReference>
<keyword evidence="5" id="KW-0539">Nucleus</keyword>
<feature type="domain" description="C2H2-type" evidence="8">
    <location>
        <begin position="322"/>
        <end position="349"/>
    </location>
</feature>
<evidence type="ECO:0000256" key="2">
    <source>
        <dbReference type="ARBA" id="ARBA00022737"/>
    </source>
</evidence>
<reference evidence="9" key="1">
    <citation type="submission" date="2016-05" db="EMBL/GenBank/DDBJ databases">
        <authorList>
            <person name="Lavstsen T."/>
            <person name="Jespersen J.S."/>
        </authorList>
    </citation>
    <scope>NUCLEOTIDE SEQUENCE</scope>
    <source>
        <tissue evidence="9">Brain</tissue>
    </source>
</reference>
<dbReference type="InterPro" id="IPR036236">
    <property type="entry name" value="Znf_C2H2_sf"/>
</dbReference>
<feature type="domain" description="C2H2-type" evidence="8">
    <location>
        <begin position="350"/>
        <end position="373"/>
    </location>
</feature>
<keyword evidence="2" id="KW-0677">Repeat</keyword>
<dbReference type="AlphaFoldDB" id="A0A1A7X9S8"/>
<dbReference type="Gene3D" id="3.30.160.60">
    <property type="entry name" value="Classic Zinc Finger"/>
    <property type="match status" value="6"/>
</dbReference>
<dbReference type="FunFam" id="3.30.160.60:FF:001573">
    <property type="entry name" value="Zinc finger protein 407"/>
    <property type="match status" value="1"/>
</dbReference>
<dbReference type="SUPFAM" id="SSF57667">
    <property type="entry name" value="beta-beta-alpha zinc fingers"/>
    <property type="match status" value="4"/>
</dbReference>
<feature type="region of interest" description="Disordered" evidence="7">
    <location>
        <begin position="32"/>
        <end position="174"/>
    </location>
</feature>
<dbReference type="FunFam" id="3.30.160.60:FF:000624">
    <property type="entry name" value="zinc finger protein 697"/>
    <property type="match status" value="2"/>
</dbReference>
<feature type="domain" description="C2H2-type" evidence="8">
    <location>
        <begin position="182"/>
        <end position="209"/>
    </location>
</feature>
<evidence type="ECO:0000256" key="6">
    <source>
        <dbReference type="PROSITE-ProRule" id="PRU00042"/>
    </source>
</evidence>
<feature type="compositionally biased region" description="Acidic residues" evidence="7">
    <location>
        <begin position="56"/>
        <end position="68"/>
    </location>
</feature>
<dbReference type="PANTHER" id="PTHR23235:SF142">
    <property type="entry name" value="ZINC FINGER PROTEIN 384"/>
    <property type="match status" value="1"/>
</dbReference>
<name>A0A1A7X9S8_9TELE</name>
<dbReference type="PROSITE" id="PS00028">
    <property type="entry name" value="ZINC_FINGER_C2H2_1"/>
    <property type="match status" value="6"/>
</dbReference>